<comment type="caution">
    <text evidence="3">The sequence shown here is derived from an EMBL/GenBank/DDBJ whole genome shotgun (WGS) entry which is preliminary data.</text>
</comment>
<feature type="signal peptide" evidence="2">
    <location>
        <begin position="1"/>
        <end position="21"/>
    </location>
</feature>
<sequence length="170" mass="18649">MRLSTAAIACLLLLPVAGTFAQDARDLPAQDVPPDPAAEVPAPWQPRTGSDWIDAHLHDMDVYVARHRDAFVDEIVRYHEAPRALVEEALADPVLHPGDVYYACALAGAIGRSCRTVLDARRQDPSEGWDAVAARFEVTAGIDRRIRGDIAESYVRWGRPLAGATRQDAR</sequence>
<reference evidence="3 4" key="1">
    <citation type="submission" date="2023-04" db="EMBL/GenBank/DDBJ databases">
        <title>Luteimonas sp. M1R5S59.</title>
        <authorList>
            <person name="Sun J.-Q."/>
        </authorList>
    </citation>
    <scope>NUCLEOTIDE SEQUENCE [LARGE SCALE GENOMIC DNA]</scope>
    <source>
        <strain evidence="3 4">M1R5S59</strain>
    </source>
</reference>
<organism evidence="3 4">
    <name type="scientific">Luteimonas kalidii</name>
    <dbReference type="NCBI Taxonomy" id="3042025"/>
    <lineage>
        <taxon>Bacteria</taxon>
        <taxon>Pseudomonadati</taxon>
        <taxon>Pseudomonadota</taxon>
        <taxon>Gammaproteobacteria</taxon>
        <taxon>Lysobacterales</taxon>
        <taxon>Lysobacteraceae</taxon>
        <taxon>Luteimonas</taxon>
    </lineage>
</organism>
<evidence type="ECO:0000256" key="1">
    <source>
        <dbReference type="SAM" id="MobiDB-lite"/>
    </source>
</evidence>
<proteinExistence type="predicted"/>
<evidence type="ECO:0000313" key="3">
    <source>
        <dbReference type="EMBL" id="MDH5835307.1"/>
    </source>
</evidence>
<feature type="region of interest" description="Disordered" evidence="1">
    <location>
        <begin position="27"/>
        <end position="47"/>
    </location>
</feature>
<dbReference type="RefSeq" id="WP_280580032.1">
    <property type="nucleotide sequence ID" value="NZ_JARXRO010000020.1"/>
</dbReference>
<evidence type="ECO:0000313" key="4">
    <source>
        <dbReference type="Proteomes" id="UP001156873"/>
    </source>
</evidence>
<name>A0ABT6JXJ4_9GAMM</name>
<evidence type="ECO:0000256" key="2">
    <source>
        <dbReference type="SAM" id="SignalP"/>
    </source>
</evidence>
<keyword evidence="2" id="KW-0732">Signal</keyword>
<dbReference type="Proteomes" id="UP001156873">
    <property type="component" value="Unassembled WGS sequence"/>
</dbReference>
<keyword evidence="4" id="KW-1185">Reference proteome</keyword>
<protein>
    <recommendedName>
        <fullName evidence="5">Secreted protein</fullName>
    </recommendedName>
</protein>
<gene>
    <name evidence="3" type="ORF">QFW81_15440</name>
</gene>
<feature type="chain" id="PRO_5045997735" description="Secreted protein" evidence="2">
    <location>
        <begin position="22"/>
        <end position="170"/>
    </location>
</feature>
<evidence type="ECO:0008006" key="5">
    <source>
        <dbReference type="Google" id="ProtNLM"/>
    </source>
</evidence>
<accession>A0ABT6JXJ4</accession>
<dbReference type="EMBL" id="JARXRO010000020">
    <property type="protein sequence ID" value="MDH5835307.1"/>
    <property type="molecule type" value="Genomic_DNA"/>
</dbReference>